<keyword evidence="3" id="KW-0800">Toxin</keyword>
<dbReference type="PRINTS" id="PR00759">
    <property type="entry name" value="BASICPTASE"/>
</dbReference>
<reference evidence="9 10" key="1">
    <citation type="submission" date="2024-02" db="EMBL/GenBank/DDBJ databases">
        <title>A chromosome-level genome assembly of Drosophila madeirensis, a fruit fly species endemic to Madeira island.</title>
        <authorList>
            <person name="Tomihara K."/>
            <person name="Llopart A."/>
            <person name="Yamamoto D."/>
        </authorList>
    </citation>
    <scope>NUCLEOTIDE SEQUENCE [LARGE SCALE GENOMIC DNA]</scope>
    <source>
        <strain evidence="9 10">RF1</strain>
    </source>
</reference>
<dbReference type="GO" id="GO:0005615">
    <property type="term" value="C:extracellular space"/>
    <property type="evidence" value="ECO:0007669"/>
    <property type="project" value="TreeGrafter"/>
</dbReference>
<evidence type="ECO:0000256" key="6">
    <source>
        <dbReference type="ARBA" id="ARBA00023157"/>
    </source>
</evidence>
<protein>
    <submittedName>
        <fullName evidence="9">Chymotrypsin inhibitor SCI-I-like</fullName>
    </submittedName>
</protein>
<evidence type="ECO:0000313" key="9">
    <source>
        <dbReference type="EMBL" id="BFF96142.1"/>
    </source>
</evidence>
<evidence type="ECO:0000256" key="7">
    <source>
        <dbReference type="SAM" id="SignalP"/>
    </source>
</evidence>
<feature type="signal peptide" evidence="7">
    <location>
        <begin position="1"/>
        <end position="19"/>
    </location>
</feature>
<evidence type="ECO:0000256" key="4">
    <source>
        <dbReference type="ARBA" id="ARBA00022690"/>
    </source>
</evidence>
<name>A0AAU9FKG8_DROMD</name>
<dbReference type="InterPro" id="IPR002223">
    <property type="entry name" value="Kunitz_BPTI"/>
</dbReference>
<proteinExistence type="predicted"/>
<dbReference type="Proteomes" id="UP001500889">
    <property type="component" value="Chromosome U"/>
</dbReference>
<dbReference type="GO" id="GO:0004867">
    <property type="term" value="F:serine-type endopeptidase inhibitor activity"/>
    <property type="evidence" value="ECO:0007669"/>
    <property type="project" value="UniProtKB-KW"/>
</dbReference>
<keyword evidence="7" id="KW-0732">Signal</keyword>
<keyword evidence="4" id="KW-0646">Protease inhibitor</keyword>
<feature type="chain" id="PRO_5043661588" evidence="7">
    <location>
        <begin position="20"/>
        <end position="84"/>
    </location>
</feature>
<dbReference type="Pfam" id="PF00014">
    <property type="entry name" value="Kunitz_BPTI"/>
    <property type="match status" value="1"/>
</dbReference>
<evidence type="ECO:0000256" key="1">
    <source>
        <dbReference type="ARBA" id="ARBA00004613"/>
    </source>
</evidence>
<keyword evidence="2" id="KW-0964">Secreted</keyword>
<gene>
    <name evidence="9" type="ORF">DMAD_13397</name>
</gene>
<keyword evidence="5" id="KW-0722">Serine protease inhibitor</keyword>
<dbReference type="PANTHER" id="PTHR10083">
    <property type="entry name" value="KUNITZ-TYPE PROTEASE INHIBITOR-RELATED"/>
    <property type="match status" value="1"/>
</dbReference>
<dbReference type="InterPro" id="IPR050098">
    <property type="entry name" value="TFPI/VKTCI-like"/>
</dbReference>
<dbReference type="AlphaFoldDB" id="A0AAU9FKG8"/>
<dbReference type="PANTHER" id="PTHR10083:SF217">
    <property type="entry name" value="BOOPHILIN-H2"/>
    <property type="match status" value="1"/>
</dbReference>
<evidence type="ECO:0000313" key="10">
    <source>
        <dbReference type="Proteomes" id="UP001500889"/>
    </source>
</evidence>
<dbReference type="Gene3D" id="4.10.410.10">
    <property type="entry name" value="Pancreatic trypsin inhibitor Kunitz domain"/>
    <property type="match status" value="1"/>
</dbReference>
<keyword evidence="6" id="KW-1015">Disulfide bond</keyword>
<dbReference type="InterPro" id="IPR020901">
    <property type="entry name" value="Prtase_inh_Kunz-CS"/>
</dbReference>
<dbReference type="PROSITE" id="PS00280">
    <property type="entry name" value="BPTI_KUNITZ_1"/>
    <property type="match status" value="1"/>
</dbReference>
<comment type="subcellular location">
    <subcellularLocation>
        <location evidence="1">Secreted</location>
    </subcellularLocation>
</comment>
<dbReference type="PROSITE" id="PS50279">
    <property type="entry name" value="BPTI_KUNITZ_2"/>
    <property type="match status" value="1"/>
</dbReference>
<evidence type="ECO:0000256" key="5">
    <source>
        <dbReference type="ARBA" id="ARBA00022900"/>
    </source>
</evidence>
<dbReference type="InterPro" id="IPR036880">
    <property type="entry name" value="Kunitz_BPTI_sf"/>
</dbReference>
<feature type="domain" description="BPTI/Kunitz inhibitor" evidence="8">
    <location>
        <begin position="25"/>
        <end position="80"/>
    </location>
</feature>
<dbReference type="SUPFAM" id="SSF57362">
    <property type="entry name" value="BPTI-like"/>
    <property type="match status" value="1"/>
</dbReference>
<keyword evidence="10" id="KW-1185">Reference proteome</keyword>
<dbReference type="EMBL" id="AP029264">
    <property type="protein sequence ID" value="BFF96142.1"/>
    <property type="molecule type" value="Genomic_DNA"/>
</dbReference>
<sequence length="84" mass="9397">MKLMLLLGVILALSVVALGLKDPICGQEPGKQGEVGQTCFAHFRKYTYYPHMDKCQLFIYGGCDGNDNKFLTMEECEATCKENK</sequence>
<evidence type="ECO:0000259" key="8">
    <source>
        <dbReference type="PROSITE" id="PS50279"/>
    </source>
</evidence>
<accession>A0AAU9FKG8</accession>
<dbReference type="SMART" id="SM00131">
    <property type="entry name" value="KU"/>
    <property type="match status" value="1"/>
</dbReference>
<evidence type="ECO:0000256" key="2">
    <source>
        <dbReference type="ARBA" id="ARBA00022525"/>
    </source>
</evidence>
<evidence type="ECO:0000256" key="3">
    <source>
        <dbReference type="ARBA" id="ARBA00022656"/>
    </source>
</evidence>
<organism evidence="9 10">
    <name type="scientific">Drosophila madeirensis</name>
    <name type="common">Fruit fly</name>
    <dbReference type="NCBI Taxonomy" id="30013"/>
    <lineage>
        <taxon>Eukaryota</taxon>
        <taxon>Metazoa</taxon>
        <taxon>Ecdysozoa</taxon>
        <taxon>Arthropoda</taxon>
        <taxon>Hexapoda</taxon>
        <taxon>Insecta</taxon>
        <taxon>Pterygota</taxon>
        <taxon>Neoptera</taxon>
        <taxon>Endopterygota</taxon>
        <taxon>Diptera</taxon>
        <taxon>Brachycera</taxon>
        <taxon>Muscomorpha</taxon>
        <taxon>Ephydroidea</taxon>
        <taxon>Drosophilidae</taxon>
        <taxon>Drosophila</taxon>
        <taxon>Sophophora</taxon>
    </lineage>
</organism>